<dbReference type="EMBL" id="FRDN01000003">
    <property type="protein sequence ID" value="SHN49899.1"/>
    <property type="molecule type" value="Genomic_DNA"/>
</dbReference>
<sequence length="601" mass="65983">MFRKSMRRSFTLTLIFLLMCSTYVSAVPLVPWWPEPLVHSTQIIEEERIEMTSPTTAIFHYKLFDKNGVDITSEFPVFDLHVEARPADGVKFLGITEANLDPQTGTCTLTYDFPKSYVDVLITIAPRYSRGDTKRLIVGNSDEESLKRVDELHFLTDSLTSSGANTATFRYNIINFIDDITPKIPASQIEAFSAPGSEITLDPDTGTGTIAFDTLDTDQLIQTTLRDKLTGVTAVLNTLGLEPVPASQATPPSAIARIDFVSGDLVKTETGTATFQYKLLDHYYTNITKSVPAADLKATAVINSLPADVSLDPETGTGTITYDFSADDEQVLVTLAHQKGMEISALLNLHSPSGYEASDTENNTDEDLDIAQISFLPTGKLSPNITTYLQYRILNKEGKDITPKIPASELHASSSVNSMIDLKPSDRDFKITYNIYDSDKTILISLEDKATGVKTAINIGNMPPEPGSEDTSVDNTALTFKDPVLEKAVRELTYKPTAEIYNSDVKNISKLLIGKGCEDLSGIENLTGLASLAIYSDQINDLSPLRELPKLRSLNYQGTLNDLKSLEQLTNLTLLEISSTTLGNYDLSSIQQALPNCYIIH</sequence>
<evidence type="ECO:0000313" key="2">
    <source>
        <dbReference type="EMBL" id="SHN49899.1"/>
    </source>
</evidence>
<accession>A0A1M7RUE9</accession>
<dbReference type="RefSeq" id="WP_072770801.1">
    <property type="nucleotide sequence ID" value="NZ_FRDN01000003.1"/>
</dbReference>
<protein>
    <recommendedName>
        <fullName evidence="4">Leucine rich repeat-containing protein</fullName>
    </recommendedName>
</protein>
<feature type="chain" id="PRO_5013065501" description="Leucine rich repeat-containing protein" evidence="1">
    <location>
        <begin position="27"/>
        <end position="601"/>
    </location>
</feature>
<reference evidence="3" key="1">
    <citation type="submission" date="2016-12" db="EMBL/GenBank/DDBJ databases">
        <authorList>
            <person name="Varghese N."/>
            <person name="Submissions S."/>
        </authorList>
    </citation>
    <scope>NUCLEOTIDE SEQUENCE [LARGE SCALE GENOMIC DNA]</scope>
    <source>
        <strain evidence="3">DSM 11544</strain>
    </source>
</reference>
<dbReference type="SUPFAM" id="SSF52058">
    <property type="entry name" value="L domain-like"/>
    <property type="match status" value="1"/>
</dbReference>
<keyword evidence="3" id="KW-1185">Reference proteome</keyword>
<keyword evidence="1" id="KW-0732">Signal</keyword>
<evidence type="ECO:0008006" key="4">
    <source>
        <dbReference type="Google" id="ProtNLM"/>
    </source>
</evidence>
<name>A0A1M7RUE9_9FIRM</name>
<organism evidence="2 3">
    <name type="scientific">Desulfitobacterium chlororespirans DSM 11544</name>
    <dbReference type="NCBI Taxonomy" id="1121395"/>
    <lineage>
        <taxon>Bacteria</taxon>
        <taxon>Bacillati</taxon>
        <taxon>Bacillota</taxon>
        <taxon>Clostridia</taxon>
        <taxon>Eubacteriales</taxon>
        <taxon>Desulfitobacteriaceae</taxon>
        <taxon>Desulfitobacterium</taxon>
    </lineage>
</organism>
<dbReference type="Proteomes" id="UP000184010">
    <property type="component" value="Unassembled WGS sequence"/>
</dbReference>
<evidence type="ECO:0000313" key="3">
    <source>
        <dbReference type="Proteomes" id="UP000184010"/>
    </source>
</evidence>
<evidence type="ECO:0000256" key="1">
    <source>
        <dbReference type="SAM" id="SignalP"/>
    </source>
</evidence>
<dbReference type="Gene3D" id="3.80.10.10">
    <property type="entry name" value="Ribonuclease Inhibitor"/>
    <property type="match status" value="1"/>
</dbReference>
<dbReference type="InterPro" id="IPR032675">
    <property type="entry name" value="LRR_dom_sf"/>
</dbReference>
<gene>
    <name evidence="2" type="ORF">SAMN02745215_00117</name>
</gene>
<proteinExistence type="predicted"/>
<dbReference type="AlphaFoldDB" id="A0A1M7RUE9"/>
<feature type="signal peptide" evidence="1">
    <location>
        <begin position="1"/>
        <end position="26"/>
    </location>
</feature>
<dbReference type="STRING" id="1121395.SAMN02745215_00117"/>